<evidence type="ECO:0008006" key="3">
    <source>
        <dbReference type="Google" id="ProtNLM"/>
    </source>
</evidence>
<dbReference type="SUPFAM" id="SSF51556">
    <property type="entry name" value="Metallo-dependent hydrolases"/>
    <property type="match status" value="1"/>
</dbReference>
<evidence type="ECO:0000313" key="2">
    <source>
        <dbReference type="Proteomes" id="UP000636505"/>
    </source>
</evidence>
<name>A0A8J7DRF3_9CYAN</name>
<reference evidence="1" key="1">
    <citation type="submission" date="2020-10" db="EMBL/GenBank/DDBJ databases">
        <authorList>
            <person name="Castelo-Branco R."/>
            <person name="Eusebio N."/>
            <person name="Adriana R."/>
            <person name="Vieira A."/>
            <person name="Brugerolle De Fraissinette N."/>
            <person name="Rezende De Castro R."/>
            <person name="Schneider M.P."/>
            <person name="Vasconcelos V."/>
            <person name="Leao P.N."/>
        </authorList>
    </citation>
    <scope>NUCLEOTIDE SEQUENCE</scope>
    <source>
        <strain evidence="1">LEGE 07310</strain>
    </source>
</reference>
<gene>
    <name evidence="1" type="ORF">IQ241_14000</name>
</gene>
<dbReference type="InterPro" id="IPR032466">
    <property type="entry name" value="Metal_Hydrolase"/>
</dbReference>
<dbReference type="AlphaFoldDB" id="A0A8J7DRF3"/>
<evidence type="ECO:0000313" key="1">
    <source>
        <dbReference type="EMBL" id="MBE9078394.1"/>
    </source>
</evidence>
<dbReference type="EMBL" id="JADEXG010000031">
    <property type="protein sequence ID" value="MBE9078394.1"/>
    <property type="molecule type" value="Genomic_DNA"/>
</dbReference>
<sequence>MAEHNLKQLMDRGLCITVNSDDPAYFGGCRREFSGGADGARAEPAGYLPAG</sequence>
<proteinExistence type="predicted"/>
<accession>A0A8J7DRF3</accession>
<dbReference type="RefSeq" id="WP_193908190.1">
    <property type="nucleotide sequence ID" value="NZ_JADEXG010000031.1"/>
</dbReference>
<dbReference type="Proteomes" id="UP000636505">
    <property type="component" value="Unassembled WGS sequence"/>
</dbReference>
<keyword evidence="2" id="KW-1185">Reference proteome</keyword>
<organism evidence="1 2">
    <name type="scientific">Vasconcelosia minhoensis LEGE 07310</name>
    <dbReference type="NCBI Taxonomy" id="915328"/>
    <lineage>
        <taxon>Bacteria</taxon>
        <taxon>Bacillati</taxon>
        <taxon>Cyanobacteriota</taxon>
        <taxon>Cyanophyceae</taxon>
        <taxon>Nodosilineales</taxon>
        <taxon>Cymatolegaceae</taxon>
        <taxon>Vasconcelosia</taxon>
        <taxon>Vasconcelosia minhoensis</taxon>
    </lineage>
</organism>
<comment type="caution">
    <text evidence="1">The sequence shown here is derived from an EMBL/GenBank/DDBJ whole genome shotgun (WGS) entry which is preliminary data.</text>
</comment>
<protein>
    <recommendedName>
        <fullName evidence="3">Adenosine deaminase</fullName>
    </recommendedName>
</protein>
<dbReference type="Gene3D" id="3.20.20.140">
    <property type="entry name" value="Metal-dependent hydrolases"/>
    <property type="match status" value="1"/>
</dbReference>